<feature type="domain" description="Histidine kinase" evidence="10">
    <location>
        <begin position="261"/>
        <end position="475"/>
    </location>
</feature>
<dbReference type="CDD" id="cd00075">
    <property type="entry name" value="HATPase"/>
    <property type="match status" value="1"/>
</dbReference>
<evidence type="ECO:0000256" key="4">
    <source>
        <dbReference type="ARBA" id="ARBA00022553"/>
    </source>
</evidence>
<dbReference type="EC" id="2.7.13.3" evidence="3"/>
<dbReference type="RefSeq" id="WP_007788664.1">
    <property type="nucleotide sequence ID" value="NZ_ADGQ01000027.1"/>
</dbReference>
<evidence type="ECO:0000256" key="7">
    <source>
        <dbReference type="ARBA" id="ARBA00023012"/>
    </source>
</evidence>
<dbReference type="Gene3D" id="6.10.340.10">
    <property type="match status" value="1"/>
</dbReference>
<dbReference type="eggNOG" id="COG2205">
    <property type="taxonomic scope" value="Bacteria"/>
</dbReference>
<keyword evidence="5" id="KW-0808">Transferase</keyword>
<evidence type="ECO:0000256" key="2">
    <source>
        <dbReference type="ARBA" id="ARBA00004370"/>
    </source>
</evidence>
<dbReference type="GO" id="GO:0016020">
    <property type="term" value="C:membrane"/>
    <property type="evidence" value="ECO:0007669"/>
    <property type="project" value="UniProtKB-SubCell"/>
</dbReference>
<dbReference type="InterPro" id="IPR003661">
    <property type="entry name" value="HisK_dim/P_dom"/>
</dbReference>
<feature type="domain" description="HAMP" evidence="11">
    <location>
        <begin position="199"/>
        <end position="253"/>
    </location>
</feature>
<dbReference type="SMART" id="SM00387">
    <property type="entry name" value="HATPase_c"/>
    <property type="match status" value="1"/>
</dbReference>
<dbReference type="PRINTS" id="PR00344">
    <property type="entry name" value="BCTRLSENSOR"/>
</dbReference>
<keyword evidence="6 12" id="KW-0418">Kinase</keyword>
<dbReference type="PANTHER" id="PTHR43711">
    <property type="entry name" value="TWO-COMPONENT HISTIDINE KINASE"/>
    <property type="match status" value="1"/>
</dbReference>
<evidence type="ECO:0000259" key="10">
    <source>
        <dbReference type="PROSITE" id="PS50109"/>
    </source>
</evidence>
<dbReference type="SUPFAM" id="SSF55874">
    <property type="entry name" value="ATPase domain of HSP90 chaperone/DNA topoisomerase II/histidine kinase"/>
    <property type="match status" value="1"/>
</dbReference>
<dbReference type="EMBL" id="ADGQ01000027">
    <property type="protein sequence ID" value="EFM65087.1"/>
    <property type="molecule type" value="Genomic_DNA"/>
</dbReference>
<dbReference type="PROSITE" id="PS50109">
    <property type="entry name" value="HIS_KIN"/>
    <property type="match status" value="1"/>
</dbReference>
<name>E0E1X8_9FIRM</name>
<evidence type="ECO:0000313" key="13">
    <source>
        <dbReference type="Proteomes" id="UP000003244"/>
    </source>
</evidence>
<keyword evidence="4" id="KW-0597">Phosphoprotein</keyword>
<dbReference type="Gene3D" id="3.30.565.10">
    <property type="entry name" value="Histidine kinase-like ATPase, C-terminal domain"/>
    <property type="match status" value="1"/>
</dbReference>
<dbReference type="Gene3D" id="1.10.287.130">
    <property type="match status" value="1"/>
</dbReference>
<comment type="caution">
    <text evidence="12">The sequence shown here is derived from an EMBL/GenBank/DDBJ whole genome shotgun (WGS) entry which is preliminary data.</text>
</comment>
<dbReference type="Pfam" id="PF00512">
    <property type="entry name" value="HisKA"/>
    <property type="match status" value="1"/>
</dbReference>
<dbReference type="InterPro" id="IPR003660">
    <property type="entry name" value="HAMP_dom"/>
</dbReference>
<dbReference type="InterPro" id="IPR003594">
    <property type="entry name" value="HATPase_dom"/>
</dbReference>
<dbReference type="InterPro" id="IPR036097">
    <property type="entry name" value="HisK_dim/P_sf"/>
</dbReference>
<evidence type="ECO:0000256" key="8">
    <source>
        <dbReference type="ARBA" id="ARBA00023136"/>
    </source>
</evidence>
<organism evidence="12 13">
    <name type="scientific">Peptostreptococcus stomatis DSM 17678</name>
    <dbReference type="NCBI Taxonomy" id="596315"/>
    <lineage>
        <taxon>Bacteria</taxon>
        <taxon>Bacillati</taxon>
        <taxon>Bacillota</taxon>
        <taxon>Clostridia</taxon>
        <taxon>Peptostreptococcales</taxon>
        <taxon>Peptostreptococcaceae</taxon>
        <taxon>Peptostreptococcus</taxon>
    </lineage>
</organism>
<evidence type="ECO:0000256" key="3">
    <source>
        <dbReference type="ARBA" id="ARBA00012438"/>
    </source>
</evidence>
<dbReference type="GeneID" id="84800216"/>
<evidence type="ECO:0000313" key="12">
    <source>
        <dbReference type="EMBL" id="EFM65087.1"/>
    </source>
</evidence>
<dbReference type="GO" id="GO:0000155">
    <property type="term" value="F:phosphorelay sensor kinase activity"/>
    <property type="evidence" value="ECO:0007669"/>
    <property type="project" value="InterPro"/>
</dbReference>
<dbReference type="CDD" id="cd06225">
    <property type="entry name" value="HAMP"/>
    <property type="match status" value="1"/>
</dbReference>
<evidence type="ECO:0000256" key="9">
    <source>
        <dbReference type="SAM" id="Phobius"/>
    </source>
</evidence>
<evidence type="ECO:0000256" key="6">
    <source>
        <dbReference type="ARBA" id="ARBA00022777"/>
    </source>
</evidence>
<dbReference type="SUPFAM" id="SSF158472">
    <property type="entry name" value="HAMP domain-like"/>
    <property type="match status" value="1"/>
</dbReference>
<dbReference type="SMART" id="SM00388">
    <property type="entry name" value="HisKA"/>
    <property type="match status" value="1"/>
</dbReference>
<feature type="transmembrane region" description="Helical" evidence="9">
    <location>
        <begin position="12"/>
        <end position="34"/>
    </location>
</feature>
<dbReference type="PANTHER" id="PTHR43711:SF1">
    <property type="entry name" value="HISTIDINE KINASE 1"/>
    <property type="match status" value="1"/>
</dbReference>
<keyword evidence="9" id="KW-1133">Transmembrane helix</keyword>
<dbReference type="AlphaFoldDB" id="E0E1X8"/>
<reference evidence="12 13" key="1">
    <citation type="submission" date="2010-08" db="EMBL/GenBank/DDBJ databases">
        <authorList>
            <person name="Harkins D.M."/>
            <person name="Madupu R."/>
            <person name="Durkin A.S."/>
            <person name="Torralba M."/>
            <person name="Methe B."/>
            <person name="Sutton G.G."/>
            <person name="Nelson K.E."/>
        </authorList>
    </citation>
    <scope>NUCLEOTIDE SEQUENCE [LARGE SCALE GENOMIC DNA]</scope>
    <source>
        <strain evidence="12 13">DSM 17678</strain>
    </source>
</reference>
<comment type="subcellular location">
    <subcellularLocation>
        <location evidence="2">Membrane</location>
    </subcellularLocation>
</comment>
<comment type="catalytic activity">
    <reaction evidence="1">
        <text>ATP + protein L-histidine = ADP + protein N-phospho-L-histidine.</text>
        <dbReference type="EC" id="2.7.13.3"/>
    </reaction>
</comment>
<evidence type="ECO:0000256" key="5">
    <source>
        <dbReference type="ARBA" id="ARBA00022679"/>
    </source>
</evidence>
<proteinExistence type="predicted"/>
<dbReference type="InterPro" id="IPR050736">
    <property type="entry name" value="Sensor_HK_Regulatory"/>
</dbReference>
<keyword evidence="13" id="KW-1185">Reference proteome</keyword>
<dbReference type="InterPro" id="IPR005467">
    <property type="entry name" value="His_kinase_dom"/>
</dbReference>
<dbReference type="InterPro" id="IPR036890">
    <property type="entry name" value="HATPase_C_sf"/>
</dbReference>
<dbReference type="FunFam" id="3.30.565.10:FF:000006">
    <property type="entry name" value="Sensor histidine kinase WalK"/>
    <property type="match status" value="1"/>
</dbReference>
<keyword evidence="9" id="KW-0812">Transmembrane</keyword>
<dbReference type="OrthoDB" id="2359336at2"/>
<dbReference type="Pfam" id="PF02518">
    <property type="entry name" value="HATPase_c"/>
    <property type="match status" value="1"/>
</dbReference>
<dbReference type="CDD" id="cd00082">
    <property type="entry name" value="HisKA"/>
    <property type="match status" value="1"/>
</dbReference>
<dbReference type="STRING" id="596315.HMPREF0634_1162"/>
<dbReference type="PROSITE" id="PS50885">
    <property type="entry name" value="HAMP"/>
    <property type="match status" value="1"/>
</dbReference>
<dbReference type="Proteomes" id="UP000003244">
    <property type="component" value="Unassembled WGS sequence"/>
</dbReference>
<dbReference type="FunFam" id="1.10.287.130:FF:000001">
    <property type="entry name" value="Two-component sensor histidine kinase"/>
    <property type="match status" value="1"/>
</dbReference>
<sequence length="478" mass="54262">MGLYFGGLRKKVLKNFIIIIILIVFIFEVFFAIFTTRYYYTSIRQTILSQMRYIDTVYNATNMTNIDFNDRVRSILENQNNMQNSNIAINIINTRGKLIIDQYGFNSNKILNYVDVKKALKNTSGTDMSTYIYKEYDTKENVMSASVPIKSNGIIQGVVRFSVSLKYVKIEILKIMFYLLFMGLIVIAFTISLSLKFADSIIDPLHELKIFSNMLAKGNYNIKVNKSRIYDDEIGDLANTFENMAQEIQKSEKLKDEFISSVSHELRTPLTSIKGWSETLGLDNISKEELSMGLGIINDETERLIKLVEELLDFSRMSSNRMKLNIGEVNIENLVASVVNQLRSMAIKKNIRLSFEFLNQDMTIIYGDKDRLRQVLINLVQNSIKFTPEDGIISVKVDQNSNETSICVADNGIGIDEKNIANVSKKFFQEDFHKSGSGLGLAISEEIVKLHGGSLTINSKKNIGTQITVNISNDSRKA</sequence>
<evidence type="ECO:0000259" key="11">
    <source>
        <dbReference type="PROSITE" id="PS50885"/>
    </source>
</evidence>
<gene>
    <name evidence="12" type="ORF">HMPREF0634_1162</name>
</gene>
<feature type="transmembrane region" description="Helical" evidence="9">
    <location>
        <begin position="175"/>
        <end position="195"/>
    </location>
</feature>
<protein>
    <recommendedName>
        <fullName evidence="3">histidine kinase</fullName>
        <ecNumber evidence="3">2.7.13.3</ecNumber>
    </recommendedName>
</protein>
<keyword evidence="7" id="KW-0902">Two-component regulatory system</keyword>
<accession>E0E1X8</accession>
<dbReference type="InterPro" id="IPR004358">
    <property type="entry name" value="Sig_transdc_His_kin-like_C"/>
</dbReference>
<dbReference type="SMART" id="SM00304">
    <property type="entry name" value="HAMP"/>
    <property type="match status" value="1"/>
</dbReference>
<evidence type="ECO:0000256" key="1">
    <source>
        <dbReference type="ARBA" id="ARBA00000085"/>
    </source>
</evidence>
<dbReference type="SUPFAM" id="SSF47384">
    <property type="entry name" value="Homodimeric domain of signal transducing histidine kinase"/>
    <property type="match status" value="1"/>
</dbReference>
<keyword evidence="8 9" id="KW-0472">Membrane</keyword>